<keyword evidence="1" id="KW-0732">Signal</keyword>
<reference evidence="3" key="1">
    <citation type="submission" date="2016-10" db="EMBL/GenBank/DDBJ databases">
        <authorList>
            <person name="Varghese N."/>
            <person name="Submissions S."/>
        </authorList>
    </citation>
    <scope>NUCLEOTIDE SEQUENCE [LARGE SCALE GENOMIC DNA]</scope>
    <source>
        <strain evidence="3">DSM 5918</strain>
    </source>
</reference>
<dbReference type="Pfam" id="PF13557">
    <property type="entry name" value="Phenol_MetA_deg"/>
    <property type="match status" value="1"/>
</dbReference>
<gene>
    <name evidence="2" type="ORF">SAMN04488082_1223</name>
</gene>
<dbReference type="RefSeq" id="WP_177193235.1">
    <property type="nucleotide sequence ID" value="NZ_FORX01000022.1"/>
</dbReference>
<feature type="chain" id="PRO_5011676182" evidence="1">
    <location>
        <begin position="25"/>
        <end position="298"/>
    </location>
</feature>
<evidence type="ECO:0000313" key="3">
    <source>
        <dbReference type="Proteomes" id="UP000198635"/>
    </source>
</evidence>
<organism evidence="2 3">
    <name type="scientific">Desulfomicrobium apsheronum</name>
    <dbReference type="NCBI Taxonomy" id="52560"/>
    <lineage>
        <taxon>Bacteria</taxon>
        <taxon>Pseudomonadati</taxon>
        <taxon>Thermodesulfobacteriota</taxon>
        <taxon>Desulfovibrionia</taxon>
        <taxon>Desulfovibrionales</taxon>
        <taxon>Desulfomicrobiaceae</taxon>
        <taxon>Desulfomicrobium</taxon>
    </lineage>
</organism>
<sequence length="298" mass="32489">MSLKILSSLLLGCCLVLPAVSGHSAQNASVPTPAGAVGVNHGPGGMGFPVGKFCAVANYRYAHKDEWYLHTSEEDGADKEVSSHNIVFKTRYGIAKGWDIRTATPFLMNTIETDGKNDAWSGGLGDTTAILRNQFMSQKDGAPLSLALDLGMFVPTGEVGQNNIGTGAWGGLVGAGATWMIGSHRLETDLSYLIYTEGKKEVTKGDRLRVNGHYAYALNNRLDLGLEGYYEWTRADEADGVNQENEVKTFFAGPKFNLKFPEYGVTLGGVVLGAVYREYEKQTLTEDWRAEFKLIKLF</sequence>
<name>A0A1I3Z1M2_9BACT</name>
<proteinExistence type="predicted"/>
<dbReference type="AlphaFoldDB" id="A0A1I3Z1M2"/>
<evidence type="ECO:0000256" key="1">
    <source>
        <dbReference type="SAM" id="SignalP"/>
    </source>
</evidence>
<accession>A0A1I3Z1M2</accession>
<feature type="signal peptide" evidence="1">
    <location>
        <begin position="1"/>
        <end position="24"/>
    </location>
</feature>
<protein>
    <submittedName>
        <fullName evidence="2">Uncharacterized conserved protein</fullName>
    </submittedName>
</protein>
<dbReference type="Proteomes" id="UP000198635">
    <property type="component" value="Unassembled WGS sequence"/>
</dbReference>
<dbReference type="EMBL" id="FORX01000022">
    <property type="protein sequence ID" value="SFK37945.1"/>
    <property type="molecule type" value="Genomic_DNA"/>
</dbReference>
<dbReference type="InterPro" id="IPR025737">
    <property type="entry name" value="FApF"/>
</dbReference>
<keyword evidence="3" id="KW-1185">Reference proteome</keyword>
<evidence type="ECO:0000313" key="2">
    <source>
        <dbReference type="EMBL" id="SFK37945.1"/>
    </source>
</evidence>